<dbReference type="AlphaFoldDB" id="A0A1N7RFV7"/>
<accession>A0A1N7RFV7</accession>
<dbReference type="Gene3D" id="1.10.10.10">
    <property type="entry name" value="Winged helix-like DNA-binding domain superfamily/Winged helix DNA-binding domain"/>
    <property type="match status" value="1"/>
</dbReference>
<dbReference type="PANTHER" id="PTHR33164">
    <property type="entry name" value="TRANSCRIPTIONAL REGULATOR, MARR FAMILY"/>
    <property type="match status" value="1"/>
</dbReference>
<reference evidence="3" key="1">
    <citation type="submission" date="2017-01" db="EMBL/GenBank/DDBJ databases">
        <authorList>
            <person name="Varghese N."/>
            <person name="Submissions S."/>
        </authorList>
    </citation>
    <scope>NUCLEOTIDE SEQUENCE [LARGE SCALE GENOMIC DNA]</scope>
    <source>
        <strain evidence="3">DSM 21054</strain>
    </source>
</reference>
<dbReference type="GO" id="GO:0003700">
    <property type="term" value="F:DNA-binding transcription factor activity"/>
    <property type="evidence" value="ECO:0007669"/>
    <property type="project" value="InterPro"/>
</dbReference>
<dbReference type="InterPro" id="IPR039422">
    <property type="entry name" value="MarR/SlyA-like"/>
</dbReference>
<dbReference type="SMART" id="SM00347">
    <property type="entry name" value="HTH_MARR"/>
    <property type="match status" value="1"/>
</dbReference>
<sequence length="143" mass="15546">MSIINESLLLLINLSKVQTVVSRRFDRLNAHGIGFSDFVILYLLNSAQDGKMRRVDLAEKTGLTASGITRLLSPLEKIGLVGREVNERDARVSYVLLTAAGKKIYEEARVTAEHTAKDILPAGKAKAVKLLAEMLSGLGGNIQ</sequence>
<evidence type="ECO:0000313" key="3">
    <source>
        <dbReference type="Proteomes" id="UP000186917"/>
    </source>
</evidence>
<name>A0A1N7RFV7_9BACT</name>
<dbReference type="SUPFAM" id="SSF46785">
    <property type="entry name" value="Winged helix' DNA-binding domain"/>
    <property type="match status" value="1"/>
</dbReference>
<dbReference type="PROSITE" id="PS50995">
    <property type="entry name" value="HTH_MARR_2"/>
    <property type="match status" value="1"/>
</dbReference>
<evidence type="ECO:0000313" key="2">
    <source>
        <dbReference type="EMBL" id="SIT34030.1"/>
    </source>
</evidence>
<dbReference type="RefSeq" id="WP_231940311.1">
    <property type="nucleotide sequence ID" value="NZ_AP017422.1"/>
</dbReference>
<organism evidence="2 3">
    <name type="scientific">Filimonas lacunae</name>
    <dbReference type="NCBI Taxonomy" id="477680"/>
    <lineage>
        <taxon>Bacteria</taxon>
        <taxon>Pseudomonadati</taxon>
        <taxon>Bacteroidota</taxon>
        <taxon>Chitinophagia</taxon>
        <taxon>Chitinophagales</taxon>
        <taxon>Chitinophagaceae</taxon>
        <taxon>Filimonas</taxon>
    </lineage>
</organism>
<protein>
    <submittedName>
        <fullName evidence="2">Transcriptional regulator, MarR family</fullName>
    </submittedName>
</protein>
<dbReference type="InterPro" id="IPR000835">
    <property type="entry name" value="HTH_MarR-typ"/>
</dbReference>
<dbReference type="STRING" id="477680.SAMN05421788_11487"/>
<dbReference type="GO" id="GO:0006950">
    <property type="term" value="P:response to stress"/>
    <property type="evidence" value="ECO:0007669"/>
    <property type="project" value="TreeGrafter"/>
</dbReference>
<feature type="domain" description="HTH marR-type" evidence="1">
    <location>
        <begin position="1"/>
        <end position="140"/>
    </location>
</feature>
<dbReference type="PANTHER" id="PTHR33164:SF99">
    <property type="entry name" value="MARR FAMILY REGULATORY PROTEIN"/>
    <property type="match status" value="1"/>
</dbReference>
<evidence type="ECO:0000259" key="1">
    <source>
        <dbReference type="PROSITE" id="PS50995"/>
    </source>
</evidence>
<dbReference type="EMBL" id="FTOR01000014">
    <property type="protein sequence ID" value="SIT34030.1"/>
    <property type="molecule type" value="Genomic_DNA"/>
</dbReference>
<dbReference type="PRINTS" id="PR00598">
    <property type="entry name" value="HTHMARR"/>
</dbReference>
<dbReference type="InterPro" id="IPR036388">
    <property type="entry name" value="WH-like_DNA-bd_sf"/>
</dbReference>
<keyword evidence="3" id="KW-1185">Reference proteome</keyword>
<gene>
    <name evidence="2" type="ORF">SAMN05421788_11487</name>
</gene>
<dbReference type="InterPro" id="IPR036390">
    <property type="entry name" value="WH_DNA-bd_sf"/>
</dbReference>
<dbReference type="Pfam" id="PF01047">
    <property type="entry name" value="MarR"/>
    <property type="match status" value="1"/>
</dbReference>
<dbReference type="Proteomes" id="UP000186917">
    <property type="component" value="Unassembled WGS sequence"/>
</dbReference>
<proteinExistence type="predicted"/>